<organism evidence="4 5">
    <name type="scientific">Candidatus Acutalibacter pullicola</name>
    <dbReference type="NCBI Taxonomy" id="2838417"/>
    <lineage>
        <taxon>Bacteria</taxon>
        <taxon>Bacillati</taxon>
        <taxon>Bacillota</taxon>
        <taxon>Clostridia</taxon>
        <taxon>Eubacteriales</taxon>
        <taxon>Acutalibacteraceae</taxon>
        <taxon>Acutalibacter</taxon>
    </lineage>
</organism>
<protein>
    <submittedName>
        <fullName evidence="4">Flavodoxin family protein</fullName>
    </submittedName>
</protein>
<dbReference type="PANTHER" id="PTHR43278:SF4">
    <property type="entry name" value="NAD(P)H-DEPENDENT FMN-CONTAINING OXIDOREDUCTASE YWQN-RELATED"/>
    <property type="match status" value="1"/>
</dbReference>
<dbReference type="SUPFAM" id="SSF52218">
    <property type="entry name" value="Flavoproteins"/>
    <property type="match status" value="1"/>
</dbReference>
<name>A0A9D2SGI0_9FIRM</name>
<reference evidence="4" key="2">
    <citation type="submission" date="2021-04" db="EMBL/GenBank/DDBJ databases">
        <authorList>
            <person name="Gilroy R."/>
        </authorList>
    </citation>
    <scope>NUCLEOTIDE SEQUENCE</scope>
    <source>
        <strain evidence="4">CHK185-1770</strain>
    </source>
</reference>
<dbReference type="AlphaFoldDB" id="A0A9D2SGI0"/>
<dbReference type="InterPro" id="IPR005025">
    <property type="entry name" value="FMN_Rdtase-like_dom"/>
</dbReference>
<evidence type="ECO:0000259" key="3">
    <source>
        <dbReference type="Pfam" id="PF03358"/>
    </source>
</evidence>
<sequence length="186" mass="20229">MKKVLLLSSTPVAGGNSEILCQEFARGAQDAGCQVELVSLREKDIGFCKGCEACVRTGKGCMQQDDMAQLLAKVHAADVLVLATPIYFMSVSAQLKVFMDRFIAGELYMRQSRGKKAYFITVSAAPISPEHAENHEAANGTFRGFLRCLRQVEEGGILNAGGAYAPGTIREQPVWMEKAYEMGKSV</sequence>
<evidence type="ECO:0000313" key="5">
    <source>
        <dbReference type="Proteomes" id="UP000826793"/>
    </source>
</evidence>
<dbReference type="Pfam" id="PF03358">
    <property type="entry name" value="FMN_red"/>
    <property type="match status" value="1"/>
</dbReference>
<evidence type="ECO:0000256" key="1">
    <source>
        <dbReference type="ARBA" id="ARBA00022630"/>
    </source>
</evidence>
<evidence type="ECO:0000313" key="4">
    <source>
        <dbReference type="EMBL" id="HJB98673.1"/>
    </source>
</evidence>
<comment type="caution">
    <text evidence="4">The sequence shown here is derived from an EMBL/GenBank/DDBJ whole genome shotgun (WGS) entry which is preliminary data.</text>
</comment>
<dbReference type="InterPro" id="IPR051796">
    <property type="entry name" value="ISF_SsuE-like"/>
</dbReference>
<gene>
    <name evidence="4" type="ORF">H9710_08855</name>
</gene>
<feature type="domain" description="NADPH-dependent FMN reductase-like" evidence="3">
    <location>
        <begin position="3"/>
        <end position="135"/>
    </location>
</feature>
<accession>A0A9D2SGI0</accession>
<dbReference type="Proteomes" id="UP000826793">
    <property type="component" value="Unassembled WGS sequence"/>
</dbReference>
<proteinExistence type="predicted"/>
<evidence type="ECO:0000256" key="2">
    <source>
        <dbReference type="ARBA" id="ARBA00022643"/>
    </source>
</evidence>
<dbReference type="Gene3D" id="3.40.50.360">
    <property type="match status" value="1"/>
</dbReference>
<keyword evidence="1" id="KW-0285">Flavoprotein</keyword>
<dbReference type="EMBL" id="DWXG01000074">
    <property type="protein sequence ID" value="HJB98673.1"/>
    <property type="molecule type" value="Genomic_DNA"/>
</dbReference>
<dbReference type="InterPro" id="IPR029039">
    <property type="entry name" value="Flavoprotein-like_sf"/>
</dbReference>
<dbReference type="PANTHER" id="PTHR43278">
    <property type="entry name" value="NAD(P)H-DEPENDENT FMN-CONTAINING OXIDOREDUCTASE YWQN-RELATED"/>
    <property type="match status" value="1"/>
</dbReference>
<reference evidence="4" key="1">
    <citation type="journal article" date="2021" name="PeerJ">
        <title>Extensive microbial diversity within the chicken gut microbiome revealed by metagenomics and culture.</title>
        <authorList>
            <person name="Gilroy R."/>
            <person name="Ravi A."/>
            <person name="Getino M."/>
            <person name="Pursley I."/>
            <person name="Horton D.L."/>
            <person name="Alikhan N.F."/>
            <person name="Baker D."/>
            <person name="Gharbi K."/>
            <person name="Hall N."/>
            <person name="Watson M."/>
            <person name="Adriaenssens E.M."/>
            <person name="Foster-Nyarko E."/>
            <person name="Jarju S."/>
            <person name="Secka A."/>
            <person name="Antonio M."/>
            <person name="Oren A."/>
            <person name="Chaudhuri R.R."/>
            <person name="La Ragione R."/>
            <person name="Hildebrand F."/>
            <person name="Pallen M.J."/>
        </authorList>
    </citation>
    <scope>NUCLEOTIDE SEQUENCE</scope>
    <source>
        <strain evidence="4">CHK185-1770</strain>
    </source>
</reference>
<keyword evidence="2" id="KW-0288">FMN</keyword>
<dbReference type="GO" id="GO:0016491">
    <property type="term" value="F:oxidoreductase activity"/>
    <property type="evidence" value="ECO:0007669"/>
    <property type="project" value="InterPro"/>
</dbReference>